<organism evidence="9 10">
    <name type="scientific">Mastigocoleus testarum BC008</name>
    <dbReference type="NCBI Taxonomy" id="371196"/>
    <lineage>
        <taxon>Bacteria</taxon>
        <taxon>Bacillati</taxon>
        <taxon>Cyanobacteriota</taxon>
        <taxon>Cyanophyceae</taxon>
        <taxon>Nostocales</taxon>
        <taxon>Hapalosiphonaceae</taxon>
        <taxon>Mastigocoleus</taxon>
    </lineage>
</organism>
<proteinExistence type="predicted"/>
<keyword evidence="2" id="KW-0813">Transport</keyword>
<keyword evidence="10" id="KW-1185">Reference proteome</keyword>
<evidence type="ECO:0000256" key="4">
    <source>
        <dbReference type="ARBA" id="ARBA00022692"/>
    </source>
</evidence>
<dbReference type="OrthoDB" id="512829at2"/>
<accession>A0A0V7ZJJ7</accession>
<dbReference type="InterPro" id="IPR035906">
    <property type="entry name" value="MetI-like_sf"/>
</dbReference>
<dbReference type="GO" id="GO:0005886">
    <property type="term" value="C:plasma membrane"/>
    <property type="evidence" value="ECO:0007669"/>
    <property type="project" value="UniProtKB-SubCell"/>
</dbReference>
<dbReference type="EMBL" id="LMTZ01000129">
    <property type="protein sequence ID" value="KST63970.1"/>
    <property type="molecule type" value="Genomic_DNA"/>
</dbReference>
<evidence type="ECO:0000313" key="9">
    <source>
        <dbReference type="EMBL" id="KST64680.1"/>
    </source>
</evidence>
<dbReference type="AlphaFoldDB" id="A0A0V7ZJJ7"/>
<reference evidence="9 10" key="1">
    <citation type="journal article" date="2015" name="Genome Announc.">
        <title>Draft Genome of the Euendolithic (true boring) Cyanobacterium Mastigocoleus testarum strain BC008.</title>
        <authorList>
            <person name="Guida B.S."/>
            <person name="Garcia-Pichel F."/>
        </authorList>
    </citation>
    <scope>NUCLEOTIDE SEQUENCE [LARGE SCALE GENOMIC DNA]</scope>
    <source>
        <strain evidence="9 10">BC008</strain>
    </source>
</reference>
<feature type="transmembrane region" description="Helical" evidence="7">
    <location>
        <begin position="73"/>
        <end position="97"/>
    </location>
</feature>
<evidence type="ECO:0000313" key="8">
    <source>
        <dbReference type="EMBL" id="KST63970.1"/>
    </source>
</evidence>
<keyword evidence="4 7" id="KW-0812">Transmembrane</keyword>
<dbReference type="EMBL" id="LMTZ01000118">
    <property type="protein sequence ID" value="KST64680.1"/>
    <property type="molecule type" value="Genomic_DNA"/>
</dbReference>
<evidence type="ECO:0000256" key="2">
    <source>
        <dbReference type="ARBA" id="ARBA00022448"/>
    </source>
</evidence>
<feature type="transmembrane region" description="Helical" evidence="7">
    <location>
        <begin position="47"/>
        <end position="67"/>
    </location>
</feature>
<feature type="transmembrane region" description="Helical" evidence="7">
    <location>
        <begin position="12"/>
        <end position="35"/>
    </location>
</feature>
<keyword evidence="5 7" id="KW-1133">Transmembrane helix</keyword>
<evidence type="ECO:0000256" key="1">
    <source>
        <dbReference type="ARBA" id="ARBA00004651"/>
    </source>
</evidence>
<dbReference type="Proteomes" id="UP000053372">
    <property type="component" value="Unassembled WGS sequence"/>
</dbReference>
<evidence type="ECO:0000256" key="5">
    <source>
        <dbReference type="ARBA" id="ARBA00022989"/>
    </source>
</evidence>
<sequence length="191" mass="21013">MGTNIFLDILNSLQLLFVGYTPAAAFGIAIGILVGINRLIYQICKRLFQIPHSVTPIAFLPLALILLRQPEPASIVVVFVGSLWTIIVQTAAGVQAFRNRGNNLQLAIEYIFYALRQGVWVAWFAVIATEMLTGGSGVGFLLWDAYNNGNINYIIEAIAYIGTIGFLLDQILELTAFLVSKLLPKPKEVDE</sequence>
<evidence type="ECO:0000256" key="6">
    <source>
        <dbReference type="ARBA" id="ARBA00023136"/>
    </source>
</evidence>
<protein>
    <submittedName>
        <fullName evidence="9">Nitrate transporter</fullName>
    </submittedName>
</protein>
<name>A0A0V7ZJJ7_9CYAN</name>
<dbReference type="RefSeq" id="WP_027842345.1">
    <property type="nucleotide sequence ID" value="NZ_LMTZ01000118.1"/>
</dbReference>
<dbReference type="PANTHER" id="PTHR30151">
    <property type="entry name" value="ALKANE SULFONATE ABC TRANSPORTER-RELATED, MEMBRANE SUBUNIT"/>
    <property type="match status" value="1"/>
</dbReference>
<feature type="transmembrane region" description="Helical" evidence="7">
    <location>
        <begin position="158"/>
        <end position="179"/>
    </location>
</feature>
<keyword evidence="3" id="KW-1003">Cell membrane</keyword>
<comment type="subcellular location">
    <subcellularLocation>
        <location evidence="1">Cell membrane</location>
        <topology evidence="1">Multi-pass membrane protein</topology>
    </subcellularLocation>
</comment>
<evidence type="ECO:0000256" key="3">
    <source>
        <dbReference type="ARBA" id="ARBA00022475"/>
    </source>
</evidence>
<evidence type="ECO:0000313" key="10">
    <source>
        <dbReference type="Proteomes" id="UP000053372"/>
    </source>
</evidence>
<dbReference type="SUPFAM" id="SSF161098">
    <property type="entry name" value="MetI-like"/>
    <property type="match status" value="1"/>
</dbReference>
<dbReference type="PANTHER" id="PTHR30151:SF7">
    <property type="entry name" value="NITRATE IMPORT PERMEASE PROTEIN NRTB"/>
    <property type="match status" value="1"/>
</dbReference>
<keyword evidence="6 7" id="KW-0472">Membrane</keyword>
<evidence type="ECO:0000256" key="7">
    <source>
        <dbReference type="SAM" id="Phobius"/>
    </source>
</evidence>
<gene>
    <name evidence="8" type="ORF">BC008_39915</name>
    <name evidence="9" type="ORF">BC008_40890</name>
</gene>
<feature type="transmembrane region" description="Helical" evidence="7">
    <location>
        <begin position="118"/>
        <end position="143"/>
    </location>
</feature>
<comment type="caution">
    <text evidence="9">The sequence shown here is derived from an EMBL/GenBank/DDBJ whole genome shotgun (WGS) entry which is preliminary data.</text>
</comment>